<dbReference type="Proteomes" id="UP000008457">
    <property type="component" value="Chromosome"/>
</dbReference>
<accession>F3ZZF5</accession>
<sequence>MTIEEVKARAVEQLESVGYTVLETHGEFDIIAINRLGLRFIKVIKEEQGLENEYLGIRDRLKYIPHQPRATYEIWVYSDEYGWKMQNVIEEVAK</sequence>
<reference evidence="2" key="1">
    <citation type="submission" date="2010-11" db="EMBL/GenBank/DDBJ databases">
        <title>The complete genome of Mahella australiensis DSM 15567.</title>
        <authorList>
            <consortium name="US DOE Joint Genome Institute (JGI-PGF)"/>
            <person name="Lucas S."/>
            <person name="Copeland A."/>
            <person name="Lapidus A."/>
            <person name="Bruce D."/>
            <person name="Goodwin L."/>
            <person name="Pitluck S."/>
            <person name="Kyrpides N."/>
            <person name="Mavromatis K."/>
            <person name="Pagani I."/>
            <person name="Ivanova N."/>
            <person name="Teshima H."/>
            <person name="Brettin T."/>
            <person name="Detter J.C."/>
            <person name="Han C."/>
            <person name="Tapia R."/>
            <person name="Land M."/>
            <person name="Hauser L."/>
            <person name="Markowitz V."/>
            <person name="Cheng J.-F."/>
            <person name="Hugenholtz P."/>
            <person name="Woyke T."/>
            <person name="Wu D."/>
            <person name="Spring S."/>
            <person name="Pukall R."/>
            <person name="Steenblock K."/>
            <person name="Schneider S."/>
            <person name="Klenk H.-P."/>
            <person name="Eisen J.A."/>
        </authorList>
    </citation>
    <scope>NUCLEOTIDE SEQUENCE [LARGE SCALE GENOMIC DNA]</scope>
    <source>
        <strain evidence="2">DSM 15567 / CIP 107919 / 50-1 BON</strain>
    </source>
</reference>
<reference evidence="1 2" key="2">
    <citation type="journal article" date="2011" name="Stand. Genomic Sci.">
        <title>Complete genome sequence of Mahella australiensis type strain (50-1 BON).</title>
        <authorList>
            <person name="Sikorski J."/>
            <person name="Teshima H."/>
            <person name="Nolan M."/>
            <person name="Lucas S."/>
            <person name="Hammon N."/>
            <person name="Deshpande S."/>
            <person name="Cheng J.F."/>
            <person name="Pitluck S."/>
            <person name="Liolios K."/>
            <person name="Pagani I."/>
            <person name="Ivanova N."/>
            <person name="Huntemann M."/>
            <person name="Mavromatis K."/>
            <person name="Ovchinikova G."/>
            <person name="Pati A."/>
            <person name="Tapia R."/>
            <person name="Han C."/>
            <person name="Goodwin L."/>
            <person name="Chen A."/>
            <person name="Palaniappan K."/>
            <person name="Land M."/>
            <person name="Hauser L."/>
            <person name="Ngatchou-Djao O.D."/>
            <person name="Rohde M."/>
            <person name="Pukall R."/>
            <person name="Spring S."/>
            <person name="Abt B."/>
            <person name="Goker M."/>
            <person name="Detter J.C."/>
            <person name="Woyke T."/>
            <person name="Bristow J."/>
            <person name="Markowitz V."/>
            <person name="Hugenholtz P."/>
            <person name="Eisen J.A."/>
            <person name="Kyrpides N.C."/>
            <person name="Klenk H.P."/>
            <person name="Lapidus A."/>
        </authorList>
    </citation>
    <scope>NUCLEOTIDE SEQUENCE [LARGE SCALE GENOMIC DNA]</scope>
    <source>
        <strain evidence="2">DSM 15567 / CIP 107919 / 50-1 BON</strain>
    </source>
</reference>
<dbReference type="RefSeq" id="WP_013780198.1">
    <property type="nucleotide sequence ID" value="NC_015520.1"/>
</dbReference>
<keyword evidence="2" id="KW-1185">Reference proteome</keyword>
<dbReference type="EMBL" id="CP002360">
    <property type="protein sequence ID" value="AEE95765.1"/>
    <property type="molecule type" value="Genomic_DNA"/>
</dbReference>
<organism evidence="1 2">
    <name type="scientific">Mahella australiensis (strain DSM 15567 / CIP 107919 / 50-1 BON)</name>
    <dbReference type="NCBI Taxonomy" id="697281"/>
    <lineage>
        <taxon>Bacteria</taxon>
        <taxon>Bacillati</taxon>
        <taxon>Bacillota</taxon>
        <taxon>Clostridia</taxon>
        <taxon>Thermoanaerobacterales</taxon>
        <taxon>Thermoanaerobacterales Family IV. Incertae Sedis</taxon>
        <taxon>Mahella</taxon>
    </lineage>
</organism>
<proteinExistence type="predicted"/>
<evidence type="ECO:0000313" key="2">
    <source>
        <dbReference type="Proteomes" id="UP000008457"/>
    </source>
</evidence>
<protein>
    <submittedName>
        <fullName evidence="1">Uncharacterized protein</fullName>
    </submittedName>
</protein>
<gene>
    <name evidence="1" type="ordered locus">Mahau_0561</name>
</gene>
<dbReference type="KEGG" id="mas:Mahau_0561"/>
<evidence type="ECO:0000313" key="1">
    <source>
        <dbReference type="EMBL" id="AEE95765.1"/>
    </source>
</evidence>
<name>F3ZZF5_MAHA5</name>
<dbReference type="AlphaFoldDB" id="F3ZZF5"/>
<dbReference type="HOGENOM" id="CLU_2382717_0_0_9"/>
<dbReference type="STRING" id="697281.Mahau_0561"/>